<dbReference type="AlphaFoldDB" id="A0A0C3S0W9"/>
<dbReference type="EMBL" id="KN840476">
    <property type="protein sequence ID" value="KIP08646.1"/>
    <property type="molecule type" value="Genomic_DNA"/>
</dbReference>
<sequence length="379" mass="41138">MSVATPTTPSGKLHPGSNCRLVYRGALALTDSHLLLDGLSFVVEASGASGNLMENPLALSLETMRGRPSLQLLGTENLKDVWLDATSDIGVYVHPYSTLSQLYFENILCLDPITSAEKRTSLGIRCGLGDGSDPAMTDFLIYGQLVPVPDHENSIPSSSQLPPTMIRMFASRILPGPPQPAARVPRPDDPTPRKPPALAKRKRETSISASFSVVTGSKRSKASVEEEEQIRRAREVMFNMPKAAPSDSTKPKRVRSAKDTFKVPSLPARGGSLDMIGDESPVDVFGVVEDTVKGKAKDIVEKPGSSELEKANKTVSSPAQVIKQATIACLSRYGINKAHDDFNELYQATYRGVCLAMRNIIRLQAATMRTVDRLVQDHL</sequence>
<feature type="compositionally biased region" description="Polar residues" evidence="1">
    <location>
        <begin position="206"/>
        <end position="217"/>
    </location>
</feature>
<name>A0A0C3S0W9_PHLG1</name>
<gene>
    <name evidence="3" type="ORF">PHLGIDRAFT_103985</name>
</gene>
<dbReference type="InterPro" id="IPR041260">
    <property type="entry name" value="Sld7_C"/>
</dbReference>
<dbReference type="OrthoDB" id="5599874at2759"/>
<reference evidence="3 4" key="1">
    <citation type="journal article" date="2014" name="PLoS Genet.">
        <title>Analysis of the Phlebiopsis gigantea genome, transcriptome and secretome provides insight into its pioneer colonization strategies of wood.</title>
        <authorList>
            <person name="Hori C."/>
            <person name="Ishida T."/>
            <person name="Igarashi K."/>
            <person name="Samejima M."/>
            <person name="Suzuki H."/>
            <person name="Master E."/>
            <person name="Ferreira P."/>
            <person name="Ruiz-Duenas F.J."/>
            <person name="Held B."/>
            <person name="Canessa P."/>
            <person name="Larrondo L.F."/>
            <person name="Schmoll M."/>
            <person name="Druzhinina I.S."/>
            <person name="Kubicek C.P."/>
            <person name="Gaskell J.A."/>
            <person name="Kersten P."/>
            <person name="St John F."/>
            <person name="Glasner J."/>
            <person name="Sabat G."/>
            <person name="Splinter BonDurant S."/>
            <person name="Syed K."/>
            <person name="Yadav J."/>
            <person name="Mgbeahuruike A.C."/>
            <person name="Kovalchuk A."/>
            <person name="Asiegbu F.O."/>
            <person name="Lackner G."/>
            <person name="Hoffmeister D."/>
            <person name="Rencoret J."/>
            <person name="Gutierrez A."/>
            <person name="Sun H."/>
            <person name="Lindquist E."/>
            <person name="Barry K."/>
            <person name="Riley R."/>
            <person name="Grigoriev I.V."/>
            <person name="Henrissat B."/>
            <person name="Kues U."/>
            <person name="Berka R.M."/>
            <person name="Martinez A.T."/>
            <person name="Covert S.F."/>
            <person name="Blanchette R.A."/>
            <person name="Cullen D."/>
        </authorList>
    </citation>
    <scope>NUCLEOTIDE SEQUENCE [LARGE SCALE GENOMIC DNA]</scope>
    <source>
        <strain evidence="3 4">11061_1 CR5-6</strain>
    </source>
</reference>
<evidence type="ECO:0000259" key="2">
    <source>
        <dbReference type="Pfam" id="PF18596"/>
    </source>
</evidence>
<keyword evidence="4" id="KW-1185">Reference proteome</keyword>
<feature type="region of interest" description="Disordered" evidence="1">
    <location>
        <begin position="173"/>
        <end position="227"/>
    </location>
</feature>
<organism evidence="3 4">
    <name type="scientific">Phlebiopsis gigantea (strain 11061_1 CR5-6)</name>
    <name type="common">White-rot fungus</name>
    <name type="synonym">Peniophora gigantea</name>
    <dbReference type="NCBI Taxonomy" id="745531"/>
    <lineage>
        <taxon>Eukaryota</taxon>
        <taxon>Fungi</taxon>
        <taxon>Dikarya</taxon>
        <taxon>Basidiomycota</taxon>
        <taxon>Agaricomycotina</taxon>
        <taxon>Agaricomycetes</taxon>
        <taxon>Polyporales</taxon>
        <taxon>Phanerochaetaceae</taxon>
        <taxon>Phlebiopsis</taxon>
    </lineage>
</organism>
<proteinExistence type="predicted"/>
<dbReference type="Proteomes" id="UP000053257">
    <property type="component" value="Unassembled WGS sequence"/>
</dbReference>
<evidence type="ECO:0000313" key="4">
    <source>
        <dbReference type="Proteomes" id="UP000053257"/>
    </source>
</evidence>
<dbReference type="HOGENOM" id="CLU_037886_0_0_1"/>
<evidence type="ECO:0000256" key="1">
    <source>
        <dbReference type="SAM" id="MobiDB-lite"/>
    </source>
</evidence>
<accession>A0A0C3S0W9</accession>
<feature type="non-terminal residue" evidence="3">
    <location>
        <position position="379"/>
    </location>
</feature>
<evidence type="ECO:0000313" key="3">
    <source>
        <dbReference type="EMBL" id="KIP08646.1"/>
    </source>
</evidence>
<feature type="domain" description="Sld7 C-terminal" evidence="2">
    <location>
        <begin position="320"/>
        <end position="366"/>
    </location>
</feature>
<dbReference type="Pfam" id="PF18596">
    <property type="entry name" value="Sld7_C"/>
    <property type="match status" value="1"/>
</dbReference>
<protein>
    <recommendedName>
        <fullName evidence="2">Sld7 C-terminal domain-containing protein</fullName>
    </recommendedName>
</protein>